<sequence length="54" mass="6066">MILAVVFTVVLGLLVYLDLFVLNKKAHKIPFKESIYWSFFGSALRFPSASSSTL</sequence>
<dbReference type="Proteomes" id="UP000012101">
    <property type="component" value="Unassembled WGS sequence"/>
</dbReference>
<dbReference type="AlphaFoldDB" id="M6FPT9"/>
<organism evidence="1 2">
    <name type="scientific">Leptospira weilii str. 2006001855</name>
    <dbReference type="NCBI Taxonomy" id="996804"/>
    <lineage>
        <taxon>Bacteria</taxon>
        <taxon>Pseudomonadati</taxon>
        <taxon>Spirochaetota</taxon>
        <taxon>Spirochaetia</taxon>
        <taxon>Leptospirales</taxon>
        <taxon>Leptospiraceae</taxon>
        <taxon>Leptospira</taxon>
    </lineage>
</organism>
<name>M6FPT9_9LEPT</name>
<accession>M6FPT9</accession>
<proteinExistence type="predicted"/>
<gene>
    <name evidence="1" type="ORF">LEP1GSC038_0260</name>
</gene>
<evidence type="ECO:0000313" key="2">
    <source>
        <dbReference type="Proteomes" id="UP000012101"/>
    </source>
</evidence>
<evidence type="ECO:0000313" key="1">
    <source>
        <dbReference type="EMBL" id="EMM74475.1"/>
    </source>
</evidence>
<reference evidence="1 2" key="1">
    <citation type="submission" date="2013-01" db="EMBL/GenBank/DDBJ databases">
        <authorList>
            <person name="Harkins D.M."/>
            <person name="Durkin A.S."/>
            <person name="Brinkac L.M."/>
            <person name="Haft D.H."/>
            <person name="Selengut J.D."/>
            <person name="Sanka R."/>
            <person name="DePew J."/>
            <person name="Purushe J."/>
            <person name="Hospenthal D.R."/>
            <person name="Murray C.K."/>
            <person name="Pimentel G."/>
            <person name="Wasfy M."/>
            <person name="Vinetz J.M."/>
            <person name="Sutton G.G."/>
            <person name="Nierman W.C."/>
            <person name="Fouts D.E."/>
        </authorList>
    </citation>
    <scope>NUCLEOTIDE SEQUENCE [LARGE SCALE GENOMIC DNA]</scope>
    <source>
        <strain evidence="1 2">2006001855</strain>
    </source>
</reference>
<protein>
    <submittedName>
        <fullName evidence="1">Uncharacterized protein</fullName>
    </submittedName>
</protein>
<dbReference type="EMBL" id="AFJM02000010">
    <property type="protein sequence ID" value="EMM74475.1"/>
    <property type="molecule type" value="Genomic_DNA"/>
</dbReference>
<comment type="caution">
    <text evidence="1">The sequence shown here is derived from an EMBL/GenBank/DDBJ whole genome shotgun (WGS) entry which is preliminary data.</text>
</comment>